<comment type="caution">
    <text evidence="8">The sequence shown here is derived from an EMBL/GenBank/DDBJ whole genome shotgun (WGS) entry which is preliminary data.</text>
</comment>
<dbReference type="InterPro" id="IPR005794">
    <property type="entry name" value="Fmt"/>
</dbReference>
<dbReference type="InterPro" id="IPR036477">
    <property type="entry name" value="Formyl_transf_N_sf"/>
</dbReference>
<gene>
    <name evidence="5" type="primary">fmt</name>
    <name evidence="8" type="ORF">A2Z11_04120</name>
</gene>
<dbReference type="EC" id="2.1.2.9" evidence="2 5"/>
<dbReference type="EMBL" id="MHCS01000033">
    <property type="protein sequence ID" value="OGY26052.1"/>
    <property type="molecule type" value="Genomic_DNA"/>
</dbReference>
<feature type="domain" description="Formyl transferase C-terminal" evidence="7">
    <location>
        <begin position="209"/>
        <end position="306"/>
    </location>
</feature>
<dbReference type="HAMAP" id="MF_00182">
    <property type="entry name" value="Formyl_trans"/>
    <property type="match status" value="1"/>
</dbReference>
<keyword evidence="3 5" id="KW-0808">Transferase</keyword>
<dbReference type="Proteomes" id="UP000176389">
    <property type="component" value="Unassembled WGS sequence"/>
</dbReference>
<evidence type="ECO:0000256" key="5">
    <source>
        <dbReference type="HAMAP-Rule" id="MF_00182"/>
    </source>
</evidence>
<dbReference type="InterPro" id="IPR044135">
    <property type="entry name" value="Met-tRNA-FMT_C"/>
</dbReference>
<dbReference type="GO" id="GO:0005829">
    <property type="term" value="C:cytosol"/>
    <property type="evidence" value="ECO:0007669"/>
    <property type="project" value="TreeGrafter"/>
</dbReference>
<dbReference type="CDD" id="cd08646">
    <property type="entry name" value="FMT_core_Met-tRNA-FMT_N"/>
    <property type="match status" value="1"/>
</dbReference>
<dbReference type="PANTHER" id="PTHR11138:SF5">
    <property type="entry name" value="METHIONYL-TRNA FORMYLTRANSFERASE, MITOCHONDRIAL"/>
    <property type="match status" value="1"/>
</dbReference>
<keyword evidence="4 5" id="KW-0648">Protein biosynthesis</keyword>
<feature type="binding site" evidence="5">
    <location>
        <begin position="114"/>
        <end position="117"/>
    </location>
    <ligand>
        <name>(6S)-5,6,7,8-tetrahydrofolate</name>
        <dbReference type="ChEBI" id="CHEBI:57453"/>
    </ligand>
</feature>
<dbReference type="NCBIfam" id="TIGR00460">
    <property type="entry name" value="fmt"/>
    <property type="match status" value="1"/>
</dbReference>
<evidence type="ECO:0000256" key="3">
    <source>
        <dbReference type="ARBA" id="ARBA00022679"/>
    </source>
</evidence>
<dbReference type="InterPro" id="IPR041711">
    <property type="entry name" value="Met-tRNA-FMT_N"/>
</dbReference>
<dbReference type="InterPro" id="IPR005793">
    <property type="entry name" value="Formyl_trans_C"/>
</dbReference>
<dbReference type="Pfam" id="PF02911">
    <property type="entry name" value="Formyl_trans_C"/>
    <property type="match status" value="1"/>
</dbReference>
<dbReference type="SUPFAM" id="SSF50486">
    <property type="entry name" value="FMT C-terminal domain-like"/>
    <property type="match status" value="1"/>
</dbReference>
<dbReference type="Pfam" id="PF00551">
    <property type="entry name" value="Formyl_trans_N"/>
    <property type="match status" value="1"/>
</dbReference>
<proteinExistence type="inferred from homology"/>
<name>A0A1G1WED0_9BACT</name>
<dbReference type="STRING" id="1802596.A2Z11_04120"/>
<evidence type="ECO:0000313" key="8">
    <source>
        <dbReference type="EMBL" id="OGY26052.1"/>
    </source>
</evidence>
<evidence type="ECO:0000256" key="1">
    <source>
        <dbReference type="ARBA" id="ARBA00010699"/>
    </source>
</evidence>
<evidence type="ECO:0000256" key="2">
    <source>
        <dbReference type="ARBA" id="ARBA00012261"/>
    </source>
</evidence>
<sequence length="313" mass="34682">MKIVFFGTSEFAVPILRKLYGQQIVGEIKVLLVVTAPDKPAGRGKMLTPSLVKQTAQDFNLSILTPDSLKNNKHLIAKIQSLSPDFIVLASYGKIIPKEILDVPKKGAINVHPSLLPKYRGASPIQAAILAGEKSTGVTIIRMNEKMDEGDILASAKLRISAKDSAQSLSNKLAFLATRLILHVLVLVYLGKIKPKPQKHKKATYTKIIRKEDGFVDWKKPPENLDLMIRAYYPWPGVWTYYSPAEALAKAGQVTRIRDQARLPDLSADRQGGQGSGKKILKLLPNRMVQLEGKNPVSLKEFKAGHKDFTLSW</sequence>
<dbReference type="SUPFAM" id="SSF53328">
    <property type="entry name" value="Formyltransferase"/>
    <property type="match status" value="1"/>
</dbReference>
<feature type="domain" description="Formyl transferase N-terminal" evidence="6">
    <location>
        <begin position="1"/>
        <end position="184"/>
    </location>
</feature>
<dbReference type="InterPro" id="IPR002376">
    <property type="entry name" value="Formyl_transf_N"/>
</dbReference>
<comment type="function">
    <text evidence="5">Attaches a formyl group to the free amino group of methionyl-tRNA(fMet). The formyl group appears to play a dual role in the initiator identity of N-formylmethionyl-tRNA by promoting its recognition by IF2 and preventing the misappropriation of this tRNA by the elongation apparatus.</text>
</comment>
<protein>
    <recommendedName>
        <fullName evidence="2 5">Methionyl-tRNA formyltransferase</fullName>
        <ecNumber evidence="2 5">2.1.2.9</ecNumber>
    </recommendedName>
</protein>
<comment type="similarity">
    <text evidence="1 5">Belongs to the Fmt family.</text>
</comment>
<accession>A0A1G1WED0</accession>
<dbReference type="CDD" id="cd08704">
    <property type="entry name" value="Met_tRNA_FMT_C"/>
    <property type="match status" value="1"/>
</dbReference>
<dbReference type="PROSITE" id="PS00373">
    <property type="entry name" value="GART"/>
    <property type="match status" value="1"/>
</dbReference>
<reference evidence="8 9" key="1">
    <citation type="journal article" date="2016" name="Nat. Commun.">
        <title>Thousands of microbial genomes shed light on interconnected biogeochemical processes in an aquifer system.</title>
        <authorList>
            <person name="Anantharaman K."/>
            <person name="Brown C.T."/>
            <person name="Hug L.A."/>
            <person name="Sharon I."/>
            <person name="Castelle C.J."/>
            <person name="Probst A.J."/>
            <person name="Thomas B.C."/>
            <person name="Singh A."/>
            <person name="Wilkins M.J."/>
            <person name="Karaoz U."/>
            <person name="Brodie E.L."/>
            <person name="Williams K.H."/>
            <person name="Hubbard S.S."/>
            <person name="Banfield J.F."/>
        </authorList>
    </citation>
    <scope>NUCLEOTIDE SEQUENCE [LARGE SCALE GENOMIC DNA]</scope>
</reference>
<dbReference type="PANTHER" id="PTHR11138">
    <property type="entry name" value="METHIONYL-TRNA FORMYLTRANSFERASE"/>
    <property type="match status" value="1"/>
</dbReference>
<dbReference type="InterPro" id="IPR011034">
    <property type="entry name" value="Formyl_transferase-like_C_sf"/>
</dbReference>
<dbReference type="Gene3D" id="3.40.50.12230">
    <property type="match status" value="1"/>
</dbReference>
<evidence type="ECO:0000313" key="9">
    <source>
        <dbReference type="Proteomes" id="UP000176389"/>
    </source>
</evidence>
<dbReference type="InterPro" id="IPR001555">
    <property type="entry name" value="GART_AS"/>
</dbReference>
<comment type="catalytic activity">
    <reaction evidence="5">
        <text>L-methionyl-tRNA(fMet) + (6R)-10-formyltetrahydrofolate = N-formyl-L-methionyl-tRNA(fMet) + (6S)-5,6,7,8-tetrahydrofolate + H(+)</text>
        <dbReference type="Rhea" id="RHEA:24380"/>
        <dbReference type="Rhea" id="RHEA-COMP:9952"/>
        <dbReference type="Rhea" id="RHEA-COMP:9953"/>
        <dbReference type="ChEBI" id="CHEBI:15378"/>
        <dbReference type="ChEBI" id="CHEBI:57453"/>
        <dbReference type="ChEBI" id="CHEBI:78530"/>
        <dbReference type="ChEBI" id="CHEBI:78844"/>
        <dbReference type="ChEBI" id="CHEBI:195366"/>
        <dbReference type="EC" id="2.1.2.9"/>
    </reaction>
</comment>
<dbReference type="AlphaFoldDB" id="A0A1G1WED0"/>
<evidence type="ECO:0000259" key="7">
    <source>
        <dbReference type="Pfam" id="PF02911"/>
    </source>
</evidence>
<dbReference type="GO" id="GO:0004479">
    <property type="term" value="F:methionyl-tRNA formyltransferase activity"/>
    <property type="evidence" value="ECO:0007669"/>
    <property type="project" value="UniProtKB-UniRule"/>
</dbReference>
<organism evidence="8 9">
    <name type="scientific">Candidatus Woykebacteria bacterium RBG_16_43_9</name>
    <dbReference type="NCBI Taxonomy" id="1802596"/>
    <lineage>
        <taxon>Bacteria</taxon>
        <taxon>Candidatus Woykeibacteriota</taxon>
    </lineage>
</organism>
<evidence type="ECO:0000256" key="4">
    <source>
        <dbReference type="ARBA" id="ARBA00022917"/>
    </source>
</evidence>
<evidence type="ECO:0000259" key="6">
    <source>
        <dbReference type="Pfam" id="PF00551"/>
    </source>
</evidence>